<gene>
    <name evidence="1" type="ORF">V9T40_013105</name>
</gene>
<accession>A0AAN9TN40</accession>
<keyword evidence="2" id="KW-1185">Reference proteome</keyword>
<reference evidence="1 2" key="1">
    <citation type="submission" date="2024-03" db="EMBL/GenBank/DDBJ databases">
        <title>Adaptation during the transition from Ophiocordyceps entomopathogen to insect associate is accompanied by gene loss and intensified selection.</title>
        <authorList>
            <person name="Ward C.M."/>
            <person name="Onetto C.A."/>
            <person name="Borneman A.R."/>
        </authorList>
    </citation>
    <scope>NUCLEOTIDE SEQUENCE [LARGE SCALE GENOMIC DNA]</scope>
    <source>
        <strain evidence="1">AWRI1</strain>
        <tissue evidence="1">Single Adult Female</tissue>
    </source>
</reference>
<name>A0AAN9TN40_9HEMI</name>
<protein>
    <submittedName>
        <fullName evidence="1">Uncharacterized protein</fullName>
    </submittedName>
</protein>
<evidence type="ECO:0000313" key="2">
    <source>
        <dbReference type="Proteomes" id="UP001367676"/>
    </source>
</evidence>
<evidence type="ECO:0000313" key="1">
    <source>
        <dbReference type="EMBL" id="KAK7595280.1"/>
    </source>
</evidence>
<dbReference type="Proteomes" id="UP001367676">
    <property type="component" value="Unassembled WGS sequence"/>
</dbReference>
<proteinExistence type="predicted"/>
<organism evidence="1 2">
    <name type="scientific">Parthenolecanium corni</name>
    <dbReference type="NCBI Taxonomy" id="536013"/>
    <lineage>
        <taxon>Eukaryota</taxon>
        <taxon>Metazoa</taxon>
        <taxon>Ecdysozoa</taxon>
        <taxon>Arthropoda</taxon>
        <taxon>Hexapoda</taxon>
        <taxon>Insecta</taxon>
        <taxon>Pterygota</taxon>
        <taxon>Neoptera</taxon>
        <taxon>Paraneoptera</taxon>
        <taxon>Hemiptera</taxon>
        <taxon>Sternorrhyncha</taxon>
        <taxon>Coccoidea</taxon>
        <taxon>Coccidae</taxon>
        <taxon>Parthenolecanium</taxon>
    </lineage>
</organism>
<sequence>MLIEPVTLKQRISCGVASSFDERLSAAASTWKVKLEAPTSECVRDYGPPPPHSLQPLSVGVSVLGSRVFCLLVHILGE</sequence>
<comment type="caution">
    <text evidence="1">The sequence shown here is derived from an EMBL/GenBank/DDBJ whole genome shotgun (WGS) entry which is preliminary data.</text>
</comment>
<dbReference type="EMBL" id="JBBCAQ010000018">
    <property type="protein sequence ID" value="KAK7595280.1"/>
    <property type="molecule type" value="Genomic_DNA"/>
</dbReference>
<dbReference type="AlphaFoldDB" id="A0AAN9TN40"/>